<dbReference type="Gene3D" id="1.20.120.1760">
    <property type="match status" value="1"/>
</dbReference>
<reference evidence="5" key="1">
    <citation type="submission" date="2021-01" db="EMBL/GenBank/DDBJ databases">
        <title>Whole genome shotgun sequence of Planosporangium mesophilum NBRC 109066.</title>
        <authorList>
            <person name="Komaki H."/>
            <person name="Tamura T."/>
        </authorList>
    </citation>
    <scope>NUCLEOTIDE SEQUENCE</scope>
    <source>
        <strain evidence="5">NBRC 109066</strain>
    </source>
</reference>
<feature type="transmembrane region" description="Helical" evidence="4">
    <location>
        <begin position="212"/>
        <end position="230"/>
    </location>
</feature>
<dbReference type="InterPro" id="IPR000462">
    <property type="entry name" value="CDP-OH_P_trans"/>
</dbReference>
<evidence type="ECO:0000256" key="2">
    <source>
        <dbReference type="RuleBase" id="RU003750"/>
    </source>
</evidence>
<dbReference type="PROSITE" id="PS00379">
    <property type="entry name" value="CDP_ALCOHOL_P_TRANSF"/>
    <property type="match status" value="1"/>
</dbReference>
<dbReference type="GO" id="GO:0016020">
    <property type="term" value="C:membrane"/>
    <property type="evidence" value="ECO:0007669"/>
    <property type="project" value="InterPro"/>
</dbReference>
<comment type="similarity">
    <text evidence="2">Belongs to the CDP-alcohol phosphatidyltransferase class-I family.</text>
</comment>
<evidence type="ECO:0000313" key="6">
    <source>
        <dbReference type="Proteomes" id="UP000599074"/>
    </source>
</evidence>
<feature type="transmembrane region" description="Helical" evidence="4">
    <location>
        <begin position="148"/>
        <end position="169"/>
    </location>
</feature>
<name>A0A8J3X1U7_9ACTN</name>
<evidence type="ECO:0000313" key="5">
    <source>
        <dbReference type="EMBL" id="GII24186.1"/>
    </source>
</evidence>
<dbReference type="GO" id="GO:0016780">
    <property type="term" value="F:phosphotransferase activity, for other substituted phosphate groups"/>
    <property type="evidence" value="ECO:0007669"/>
    <property type="project" value="InterPro"/>
</dbReference>
<sequence length="361" mass="37469">MPQAPWRRRRTIDSPRPAGRGWAGRLRRSGSLARQVLLVGRPGHRRTESASGATTLILPEHRAADGRRTGQVRLRRRARTVSVAPAIAPAASVVLPAASVVAPAVVVPAAAAVALQSPESSPASAAPADGLAIPLLPGDPTLARRIRFVLVNACTVGSLVLGMSAIFLAVNGVSAKWAALCLIACVAFDGLDGALARKLGVSSPFGAQMDSLADMCSFGIAAPVVVYAWLGGSAPAWLAVPACALVAVCAAIRLARFNVSPKDGRFFCGVPTTMVAAVLALGTLIEPAIPASVRVGVVALLALAMVSSFPYAKLARLLRLPPWLLVLPVVSALIDYRLTFAGIVMAYLVSGPLVWLRQRSA</sequence>
<feature type="transmembrane region" description="Helical" evidence="4">
    <location>
        <begin position="175"/>
        <end position="191"/>
    </location>
</feature>
<dbReference type="GO" id="GO:0008654">
    <property type="term" value="P:phospholipid biosynthetic process"/>
    <property type="evidence" value="ECO:0007669"/>
    <property type="project" value="InterPro"/>
</dbReference>
<evidence type="ECO:0008006" key="7">
    <source>
        <dbReference type="Google" id="ProtNLM"/>
    </source>
</evidence>
<gene>
    <name evidence="5" type="ORF">Pme01_37830</name>
</gene>
<dbReference type="InterPro" id="IPR048254">
    <property type="entry name" value="CDP_ALCOHOL_P_TRANSF_CS"/>
</dbReference>
<comment type="caution">
    <text evidence="5">The sequence shown here is derived from an EMBL/GenBank/DDBJ whole genome shotgun (WGS) entry which is preliminary data.</text>
</comment>
<protein>
    <recommendedName>
        <fullName evidence="7">CDP-alcohol phosphatidyltransferase</fullName>
    </recommendedName>
</protein>
<accession>A0A8J3X1U7</accession>
<evidence type="ECO:0000256" key="4">
    <source>
        <dbReference type="SAM" id="Phobius"/>
    </source>
</evidence>
<dbReference type="InterPro" id="IPR043130">
    <property type="entry name" value="CDP-OH_PTrfase_TM_dom"/>
</dbReference>
<feature type="region of interest" description="Disordered" evidence="3">
    <location>
        <begin position="1"/>
        <end position="24"/>
    </location>
</feature>
<keyword evidence="6" id="KW-1185">Reference proteome</keyword>
<dbReference type="AlphaFoldDB" id="A0A8J3X1U7"/>
<keyword evidence="1 2" id="KW-0808">Transferase</keyword>
<feature type="transmembrane region" description="Helical" evidence="4">
    <location>
        <begin position="266"/>
        <end position="285"/>
    </location>
</feature>
<dbReference type="Proteomes" id="UP000599074">
    <property type="component" value="Unassembled WGS sequence"/>
</dbReference>
<feature type="transmembrane region" description="Helical" evidence="4">
    <location>
        <begin position="291"/>
        <end position="312"/>
    </location>
</feature>
<feature type="transmembrane region" description="Helical" evidence="4">
    <location>
        <begin position="236"/>
        <end position="254"/>
    </location>
</feature>
<feature type="transmembrane region" description="Helical" evidence="4">
    <location>
        <begin position="324"/>
        <end position="349"/>
    </location>
</feature>
<evidence type="ECO:0000256" key="1">
    <source>
        <dbReference type="ARBA" id="ARBA00022679"/>
    </source>
</evidence>
<feature type="compositionally biased region" description="Basic residues" evidence="3">
    <location>
        <begin position="1"/>
        <end position="10"/>
    </location>
</feature>
<evidence type="ECO:0000256" key="3">
    <source>
        <dbReference type="SAM" id="MobiDB-lite"/>
    </source>
</evidence>
<keyword evidence="4" id="KW-0472">Membrane</keyword>
<dbReference type="Pfam" id="PF01066">
    <property type="entry name" value="CDP-OH_P_transf"/>
    <property type="match status" value="1"/>
</dbReference>
<keyword evidence="4" id="KW-1133">Transmembrane helix</keyword>
<organism evidence="5 6">
    <name type="scientific">Planosporangium mesophilum</name>
    <dbReference type="NCBI Taxonomy" id="689768"/>
    <lineage>
        <taxon>Bacteria</taxon>
        <taxon>Bacillati</taxon>
        <taxon>Actinomycetota</taxon>
        <taxon>Actinomycetes</taxon>
        <taxon>Micromonosporales</taxon>
        <taxon>Micromonosporaceae</taxon>
        <taxon>Planosporangium</taxon>
    </lineage>
</organism>
<proteinExistence type="inferred from homology"/>
<keyword evidence="4" id="KW-0812">Transmembrane</keyword>
<dbReference type="EMBL" id="BOON01000034">
    <property type="protein sequence ID" value="GII24186.1"/>
    <property type="molecule type" value="Genomic_DNA"/>
</dbReference>